<dbReference type="PANTHER" id="PTHR30483">
    <property type="entry name" value="LEUCINE-SPECIFIC-BINDING PROTEIN"/>
    <property type="match status" value="1"/>
</dbReference>
<keyword evidence="3" id="KW-0732">Signal</keyword>
<reference evidence="6" key="1">
    <citation type="submission" date="2020-12" db="EMBL/GenBank/DDBJ databases">
        <title>Clostridium thailandense sp. nov., a novel acetogenic bacterium isolated from peat land soil in Thailand.</title>
        <authorList>
            <person name="Chaikitkaew S."/>
            <person name="Birkeland N.K."/>
        </authorList>
    </citation>
    <scope>NUCLEOTIDE SEQUENCE</scope>
    <source>
        <strain evidence="6">DSM 17425</strain>
    </source>
</reference>
<dbReference type="InterPro" id="IPR028081">
    <property type="entry name" value="Leu-bd"/>
</dbReference>
<feature type="domain" description="Leucine-binding protein" evidence="5">
    <location>
        <begin position="26"/>
        <end position="363"/>
    </location>
</feature>
<dbReference type="GO" id="GO:0006865">
    <property type="term" value="P:amino acid transport"/>
    <property type="evidence" value="ECO:0007669"/>
    <property type="project" value="UniProtKB-KW"/>
</dbReference>
<keyword evidence="2" id="KW-0813">Transport</keyword>
<evidence type="ECO:0000313" key="6">
    <source>
        <dbReference type="EMBL" id="MBI6872102.1"/>
    </source>
</evidence>
<dbReference type="Pfam" id="PF13458">
    <property type="entry name" value="Peripla_BP_6"/>
    <property type="match status" value="1"/>
</dbReference>
<evidence type="ECO:0000256" key="1">
    <source>
        <dbReference type="ARBA" id="ARBA00010062"/>
    </source>
</evidence>
<evidence type="ECO:0000256" key="2">
    <source>
        <dbReference type="ARBA" id="ARBA00022448"/>
    </source>
</evidence>
<evidence type="ECO:0000313" key="7">
    <source>
        <dbReference type="Proteomes" id="UP000622687"/>
    </source>
</evidence>
<dbReference type="RefSeq" id="WP_211141560.1">
    <property type="nucleotide sequence ID" value="NZ_JAEEGB010000005.1"/>
</dbReference>
<dbReference type="PRINTS" id="PR00337">
    <property type="entry name" value="LEUILEVALBP"/>
</dbReference>
<comment type="caution">
    <text evidence="6">The sequence shown here is derived from an EMBL/GenBank/DDBJ whole genome shotgun (WGS) entry which is preliminary data.</text>
</comment>
<evidence type="ECO:0000256" key="3">
    <source>
        <dbReference type="ARBA" id="ARBA00022729"/>
    </source>
</evidence>
<dbReference type="InterPro" id="IPR028082">
    <property type="entry name" value="Peripla_BP_I"/>
</dbReference>
<dbReference type="Gene3D" id="3.40.50.2300">
    <property type="match status" value="2"/>
</dbReference>
<sequence>MTKQICLAIISIIILVSSLTSCSNKPIKIGYVGGLTGRNSELGVNGMYGAALAVEEINESGGINGRKLELVSKDDKNDKNTALQVDKDLAKEGCTAIIGHMTSSMAELTVPYINENKILMISPTIAVDELSNRDDYFIRMIPENKQQADSIAKTMINKNISKVAILYEEDNRVFTENWKKDFEVAYGKLNGRVSYASQFSINKQDQFPYFIREIASSGAQGILILGSADEVALWCQKIKKEDVKLQVFIPTWAMTNDLLEQGGQTVEGAYGVNFVDYNSNSEDYLRFKKRYVDKFGSQPTFSSIFSYEAIKVLEDAIKNSSNLKSDTLKSAIIKKSRYKGIQGEIYISAYGDAERTEYIYHIINGEFTKVVEK</sequence>
<evidence type="ECO:0000256" key="4">
    <source>
        <dbReference type="ARBA" id="ARBA00022970"/>
    </source>
</evidence>
<evidence type="ECO:0000259" key="5">
    <source>
        <dbReference type="Pfam" id="PF13458"/>
    </source>
</evidence>
<comment type="similarity">
    <text evidence="1">Belongs to the leucine-binding protein family.</text>
</comment>
<keyword evidence="4" id="KW-0029">Amino-acid transport</keyword>
<dbReference type="InterPro" id="IPR051010">
    <property type="entry name" value="BCAA_transport"/>
</dbReference>
<keyword evidence="7" id="KW-1185">Reference proteome</keyword>
<dbReference type="Proteomes" id="UP000622687">
    <property type="component" value="Unassembled WGS sequence"/>
</dbReference>
<gene>
    <name evidence="6" type="ORF">I6U51_05185</name>
</gene>
<proteinExistence type="inferred from homology"/>
<accession>A0A934HWY3</accession>
<dbReference type="SUPFAM" id="SSF53822">
    <property type="entry name" value="Periplasmic binding protein-like I"/>
    <property type="match status" value="1"/>
</dbReference>
<dbReference type="EMBL" id="JAEEGB010000005">
    <property type="protein sequence ID" value="MBI6872102.1"/>
    <property type="molecule type" value="Genomic_DNA"/>
</dbReference>
<protein>
    <submittedName>
        <fullName evidence="6">ABC transporter substrate-binding protein</fullName>
    </submittedName>
</protein>
<dbReference type="AlphaFoldDB" id="A0A934HWY3"/>
<dbReference type="PROSITE" id="PS51257">
    <property type="entry name" value="PROKAR_LIPOPROTEIN"/>
    <property type="match status" value="1"/>
</dbReference>
<organism evidence="6 7">
    <name type="scientific">Clostridium aciditolerans</name>
    <dbReference type="NCBI Taxonomy" id="339861"/>
    <lineage>
        <taxon>Bacteria</taxon>
        <taxon>Bacillati</taxon>
        <taxon>Bacillota</taxon>
        <taxon>Clostridia</taxon>
        <taxon>Eubacteriales</taxon>
        <taxon>Clostridiaceae</taxon>
        <taxon>Clostridium</taxon>
    </lineage>
</organism>
<dbReference type="InterPro" id="IPR000709">
    <property type="entry name" value="Leu_Ile_Val-bd"/>
</dbReference>
<dbReference type="PANTHER" id="PTHR30483:SF6">
    <property type="entry name" value="PERIPLASMIC BINDING PROTEIN OF ABC TRANSPORTER FOR NATURAL AMINO ACIDS"/>
    <property type="match status" value="1"/>
</dbReference>
<name>A0A934HWY3_9CLOT</name>